<organism evidence="1 2">
    <name type="scientific">Stylosanthes scabra</name>
    <dbReference type="NCBI Taxonomy" id="79078"/>
    <lineage>
        <taxon>Eukaryota</taxon>
        <taxon>Viridiplantae</taxon>
        <taxon>Streptophyta</taxon>
        <taxon>Embryophyta</taxon>
        <taxon>Tracheophyta</taxon>
        <taxon>Spermatophyta</taxon>
        <taxon>Magnoliopsida</taxon>
        <taxon>eudicotyledons</taxon>
        <taxon>Gunneridae</taxon>
        <taxon>Pentapetalae</taxon>
        <taxon>rosids</taxon>
        <taxon>fabids</taxon>
        <taxon>Fabales</taxon>
        <taxon>Fabaceae</taxon>
        <taxon>Papilionoideae</taxon>
        <taxon>50 kb inversion clade</taxon>
        <taxon>dalbergioids sensu lato</taxon>
        <taxon>Dalbergieae</taxon>
        <taxon>Pterocarpus clade</taxon>
        <taxon>Stylosanthes</taxon>
    </lineage>
</organism>
<protein>
    <submittedName>
        <fullName evidence="1">Uncharacterized protein</fullName>
    </submittedName>
</protein>
<sequence>MGRGRSSEIACTSRTKAEAFGLGFADHHLPQPPTAECRVLKNIPNPFFCLLLSHFFLFCSQIKLTSGSSYG</sequence>
<gene>
    <name evidence="1" type="ORF">PIB30_009475</name>
</gene>
<reference evidence="1 2" key="1">
    <citation type="journal article" date="2023" name="Plants (Basel)">
        <title>Bridging the Gap: Combining Genomics and Transcriptomics Approaches to Understand Stylosanthes scabra, an Orphan Legume from the Brazilian Caatinga.</title>
        <authorList>
            <person name="Ferreira-Neto J.R.C."/>
            <person name="da Silva M.D."/>
            <person name="Binneck E."/>
            <person name="de Melo N.F."/>
            <person name="da Silva R.H."/>
            <person name="de Melo A.L.T.M."/>
            <person name="Pandolfi V."/>
            <person name="Bustamante F.O."/>
            <person name="Brasileiro-Vidal A.C."/>
            <person name="Benko-Iseppon A.M."/>
        </authorList>
    </citation>
    <scope>NUCLEOTIDE SEQUENCE [LARGE SCALE GENOMIC DNA]</scope>
    <source>
        <tissue evidence="1">Leaves</tissue>
    </source>
</reference>
<dbReference type="EMBL" id="JASCZI010241677">
    <property type="protein sequence ID" value="MED6204466.1"/>
    <property type="molecule type" value="Genomic_DNA"/>
</dbReference>
<dbReference type="Proteomes" id="UP001341840">
    <property type="component" value="Unassembled WGS sequence"/>
</dbReference>
<comment type="caution">
    <text evidence="1">The sequence shown here is derived from an EMBL/GenBank/DDBJ whole genome shotgun (WGS) entry which is preliminary data.</text>
</comment>
<keyword evidence="2" id="KW-1185">Reference proteome</keyword>
<proteinExistence type="predicted"/>
<accession>A0ABU6Y3I4</accession>
<evidence type="ECO:0000313" key="2">
    <source>
        <dbReference type="Proteomes" id="UP001341840"/>
    </source>
</evidence>
<evidence type="ECO:0000313" key="1">
    <source>
        <dbReference type="EMBL" id="MED6204466.1"/>
    </source>
</evidence>
<name>A0ABU6Y3I4_9FABA</name>